<comment type="caution">
    <text evidence="4">The sequence shown here is derived from an EMBL/GenBank/DDBJ whole genome shotgun (WGS) entry which is preliminary data.</text>
</comment>
<sequence length="693" mass="78652">MALRMQQDYHTIGDPGRYSLRILRHGEKNCFQTYNLDVSKINCKEDFLHCIGLQRKKSQCKYKMINSGRKMKRINIPNNVILRDCSIVILGVVCELCGKCFKCETDLNVHISLKHQIYEEIHSINIKRTQWAKNEIKVCKKFPKSFNNTTIESTKNFTTNEHKMLCLTLKIGEEVIAKKLMKRKHLKKAFDDMEIQIESGRKMELIADKNMHGSTVSCIDPVVFNSRCQCCNPSVHAVQCSNRYLASNIVASEQMVREKIIAREKIDASNRLEESCAIPENKTAGDVTVHGAPKTPFELNVSFVTENCNIHEVSDSKKSNLKDATSTSSSDTLMLNEPCHKPQFAAASNTILNCDKKSDSITSLPSGTYTQPVNINPENIIEHKKQENNTNQKDFTLNKMETYTSKKLEDDSKTIHLILPLIMPIVVPNASISSSPVKVTIRATSTEQRKQPQQGEQLQLREEQQLPGNQEQSQLEQQQKQQQQKQITKDSTIEDNSDDDIQEVLRIVRRSDEIINQESPTRLEREMLVQVAIRDMKRMEELGLHLLEKVIDCTKKMKRSKPNGKSSDTNDDCAKEKKKRIITESNGGCRNQTKEKHTLGMKEHVVKVQSFNSVATMGVSDSVKENLMTYNIDIAEMIRRYGANYYNEVSKIYNNAQSVQEPVSSRFLVPSSGGMENSSNGPIVIDLVNGADE</sequence>
<evidence type="ECO:0000256" key="2">
    <source>
        <dbReference type="SAM" id="MobiDB-lite"/>
    </source>
</evidence>
<dbReference type="EMBL" id="JAHYIQ010000058">
    <property type="protein sequence ID" value="KAK1116946.1"/>
    <property type="molecule type" value="Genomic_DNA"/>
</dbReference>
<dbReference type="PROSITE" id="PS50157">
    <property type="entry name" value="ZINC_FINGER_C2H2_2"/>
    <property type="match status" value="1"/>
</dbReference>
<feature type="domain" description="C2H2-type" evidence="3">
    <location>
        <begin position="92"/>
        <end position="120"/>
    </location>
</feature>
<proteinExistence type="predicted"/>
<dbReference type="Proteomes" id="UP001177670">
    <property type="component" value="Unassembled WGS sequence"/>
</dbReference>
<accession>A0AA40FDE1</accession>
<name>A0AA40FDE1_9HYME</name>
<keyword evidence="1" id="KW-0863">Zinc-finger</keyword>
<gene>
    <name evidence="4" type="ORF">K0M31_017099</name>
</gene>
<evidence type="ECO:0000256" key="1">
    <source>
        <dbReference type="PROSITE-ProRule" id="PRU00042"/>
    </source>
</evidence>
<evidence type="ECO:0000259" key="3">
    <source>
        <dbReference type="PROSITE" id="PS50157"/>
    </source>
</evidence>
<dbReference type="InterPro" id="IPR013087">
    <property type="entry name" value="Znf_C2H2_type"/>
</dbReference>
<feature type="compositionally biased region" description="Low complexity" evidence="2">
    <location>
        <begin position="465"/>
        <end position="486"/>
    </location>
</feature>
<organism evidence="4 5">
    <name type="scientific">Melipona bicolor</name>
    <dbReference type="NCBI Taxonomy" id="60889"/>
    <lineage>
        <taxon>Eukaryota</taxon>
        <taxon>Metazoa</taxon>
        <taxon>Ecdysozoa</taxon>
        <taxon>Arthropoda</taxon>
        <taxon>Hexapoda</taxon>
        <taxon>Insecta</taxon>
        <taxon>Pterygota</taxon>
        <taxon>Neoptera</taxon>
        <taxon>Endopterygota</taxon>
        <taxon>Hymenoptera</taxon>
        <taxon>Apocrita</taxon>
        <taxon>Aculeata</taxon>
        <taxon>Apoidea</taxon>
        <taxon>Anthophila</taxon>
        <taxon>Apidae</taxon>
        <taxon>Melipona</taxon>
    </lineage>
</organism>
<keyword evidence="5" id="KW-1185">Reference proteome</keyword>
<evidence type="ECO:0000313" key="5">
    <source>
        <dbReference type="Proteomes" id="UP001177670"/>
    </source>
</evidence>
<dbReference type="AlphaFoldDB" id="A0AA40FDE1"/>
<dbReference type="GO" id="GO:0008270">
    <property type="term" value="F:zinc ion binding"/>
    <property type="evidence" value="ECO:0007669"/>
    <property type="project" value="UniProtKB-KW"/>
</dbReference>
<keyword evidence="1" id="KW-0479">Metal-binding</keyword>
<dbReference type="PROSITE" id="PS00028">
    <property type="entry name" value="ZINC_FINGER_C2H2_1"/>
    <property type="match status" value="1"/>
</dbReference>
<reference evidence="4" key="1">
    <citation type="submission" date="2021-10" db="EMBL/GenBank/DDBJ databases">
        <title>Melipona bicolor Genome sequencing and assembly.</title>
        <authorList>
            <person name="Araujo N.S."/>
            <person name="Arias M.C."/>
        </authorList>
    </citation>
    <scope>NUCLEOTIDE SEQUENCE</scope>
    <source>
        <strain evidence="4">USP_2M_L1-L4_2017</strain>
        <tissue evidence="4">Whole body</tissue>
    </source>
</reference>
<feature type="region of interest" description="Disordered" evidence="2">
    <location>
        <begin position="443"/>
        <end position="498"/>
    </location>
</feature>
<evidence type="ECO:0000313" key="4">
    <source>
        <dbReference type="EMBL" id="KAK1116946.1"/>
    </source>
</evidence>
<protein>
    <recommendedName>
        <fullName evidence="3">C2H2-type domain-containing protein</fullName>
    </recommendedName>
</protein>
<keyword evidence="1" id="KW-0862">Zinc</keyword>